<evidence type="ECO:0000259" key="18">
    <source>
        <dbReference type="Pfam" id="PF01747"/>
    </source>
</evidence>
<dbReference type="PROSITE" id="PS00387">
    <property type="entry name" value="PPASE"/>
    <property type="match status" value="1"/>
</dbReference>
<keyword evidence="6" id="KW-0934">Plastid</keyword>
<dbReference type="CDD" id="cd00517">
    <property type="entry name" value="ATPS"/>
    <property type="match status" value="1"/>
</dbReference>
<comment type="subcellular location">
    <subcellularLocation>
        <location evidence="2">Plastid</location>
        <location evidence="2">Chloroplast</location>
    </subcellularLocation>
</comment>
<dbReference type="Pfam" id="PF00719">
    <property type="entry name" value="Pyrophosphatase"/>
    <property type="match status" value="1"/>
</dbReference>
<dbReference type="SUPFAM" id="SSF88697">
    <property type="entry name" value="PUA domain-like"/>
    <property type="match status" value="1"/>
</dbReference>
<keyword evidence="9" id="KW-0479">Metal-binding</keyword>
<dbReference type="InterPro" id="IPR002650">
    <property type="entry name" value="Sulphate_adenylyltransferase"/>
</dbReference>
<evidence type="ECO:0000256" key="8">
    <source>
        <dbReference type="ARBA" id="ARBA00022695"/>
    </source>
</evidence>
<dbReference type="GO" id="GO:0004781">
    <property type="term" value="F:sulfate adenylyltransferase (ATP) activity"/>
    <property type="evidence" value="ECO:0007669"/>
    <property type="project" value="UniProtKB-EC"/>
</dbReference>
<dbReference type="EMBL" id="CAJNNW010036592">
    <property type="protein sequence ID" value="CAE8735812.1"/>
    <property type="molecule type" value="Genomic_DNA"/>
</dbReference>
<dbReference type="InterPro" id="IPR036649">
    <property type="entry name" value="Pyrophosphatase_sf"/>
</dbReference>
<dbReference type="GO" id="GO:0006796">
    <property type="term" value="P:phosphate-containing compound metabolic process"/>
    <property type="evidence" value="ECO:0007669"/>
    <property type="project" value="InterPro"/>
</dbReference>
<keyword evidence="13" id="KW-0460">Magnesium</keyword>
<organism evidence="20 21">
    <name type="scientific">Polarella glacialis</name>
    <name type="common">Dinoflagellate</name>
    <dbReference type="NCBI Taxonomy" id="89957"/>
    <lineage>
        <taxon>Eukaryota</taxon>
        <taxon>Sar</taxon>
        <taxon>Alveolata</taxon>
        <taxon>Dinophyceae</taxon>
        <taxon>Suessiales</taxon>
        <taxon>Suessiaceae</taxon>
        <taxon>Polarella</taxon>
    </lineage>
</organism>
<gene>
    <name evidence="20" type="ORF">PGLA2088_LOCUS48037</name>
</gene>
<dbReference type="Pfam" id="PF01747">
    <property type="entry name" value="ATP-sulfurylase"/>
    <property type="match status" value="1"/>
</dbReference>
<dbReference type="NCBIfam" id="TIGR00339">
    <property type="entry name" value="sopT"/>
    <property type="match status" value="1"/>
</dbReference>
<dbReference type="InterPro" id="IPR014729">
    <property type="entry name" value="Rossmann-like_a/b/a_fold"/>
</dbReference>
<evidence type="ECO:0000259" key="19">
    <source>
        <dbReference type="Pfam" id="PF14306"/>
    </source>
</evidence>
<evidence type="ECO:0000256" key="15">
    <source>
        <dbReference type="ARBA" id="ARBA00037980"/>
    </source>
</evidence>
<evidence type="ECO:0000256" key="16">
    <source>
        <dbReference type="ARBA" id="ARBA00049370"/>
    </source>
</evidence>
<accession>A0A813LQK3</accession>
<dbReference type="Pfam" id="PF14306">
    <property type="entry name" value="PUA_2"/>
    <property type="match status" value="1"/>
</dbReference>
<comment type="caution">
    <text evidence="20">The sequence shown here is derived from an EMBL/GenBank/DDBJ whole genome shotgun (WGS) entry which is preliminary data.</text>
</comment>
<keyword evidence="10" id="KW-0547">Nucleotide-binding</keyword>
<evidence type="ECO:0000256" key="12">
    <source>
        <dbReference type="ARBA" id="ARBA00022840"/>
    </source>
</evidence>
<dbReference type="PANTHER" id="PTHR11055:SF1">
    <property type="entry name" value="PAPS SYNTHETASE, ISOFORM D"/>
    <property type="match status" value="1"/>
</dbReference>
<feature type="domain" description="ATP-sulfurylase PUA-like" evidence="19">
    <location>
        <begin position="279"/>
        <end position="436"/>
    </location>
</feature>
<dbReference type="SUPFAM" id="SSF52374">
    <property type="entry name" value="Nucleotidylyl transferase"/>
    <property type="match status" value="1"/>
</dbReference>
<dbReference type="GO" id="GO:0005524">
    <property type="term" value="F:ATP binding"/>
    <property type="evidence" value="ECO:0007669"/>
    <property type="project" value="UniProtKB-KW"/>
</dbReference>
<dbReference type="CDD" id="cd00412">
    <property type="entry name" value="pyrophosphatase"/>
    <property type="match status" value="1"/>
</dbReference>
<protein>
    <recommendedName>
        <fullName evidence="22">Inorganic diphosphatase</fullName>
    </recommendedName>
</protein>
<dbReference type="GO" id="GO:0000287">
    <property type="term" value="F:magnesium ion binding"/>
    <property type="evidence" value="ECO:0007669"/>
    <property type="project" value="InterPro"/>
</dbReference>
<sequence length="675" mass="75770">MRQLNVLTFVVGYVASWLSAAGDAEVGKGFYIPSTVTGDRPSLAAFDLAKLGTADEGEQDTLSYKRFITYAGQKISPWHEVPFEAGVGPDGEKLLHFVCEIPVGTNAKMEVNKENEHNPIIQDTKKGKLRYYKYNPEVGSLVNYGAIAQTWEHPELKHPDTGVGGDNDPIDVLQMNPEPCTVGEVMAVRVIGVFALVDDGETDWKVLVVRADEKHPPIMANVDDVPQSKKTELIEWFRRYKTAEGKGLNLFGLDEKIMDKDFAMGVCEETHLHWHRMRHGHLVMPLFAPEHARADLLQEAKMLPALMLSEEELQWVHTLAEGWASPLQGFMTENQYLQSLHYEHIFVGGEWVPMPVPIVKSCSSEDKARIAGQKRIALQGPDGEVVALLFSPEVYEHRKEERAARTFGITAAGHPYIDMIMSAGDWLVGGRVQVLRPIVYNDGMDQYRLTPLQLRAKFQELGADAVFAFQLRNPVHNGHALLMQDTAEKLKEKGFKRPVLWLSPLGGWTKDDDVPLSVRMEQHRAIIKNGVFGDTPVVLAIFPSPMLYAGPREVQWHAYARLQGGASHYIVGRDPAGMKHPAKDDDIYQMWHGQKMLQMSPGLQQMKLLPFNFASYDEKAGKMAFFDPKRKEDFVSISGSKMRKLAREGKTPPPGFMDPEGWSILVKYYQSLAAQ</sequence>
<proteinExistence type="inferred from homology"/>
<name>A0A813LQK3_POLGL</name>
<comment type="similarity">
    <text evidence="4">Belongs to the PPase family.</text>
</comment>
<evidence type="ECO:0000256" key="17">
    <source>
        <dbReference type="SAM" id="SignalP"/>
    </source>
</evidence>
<comment type="pathway">
    <text evidence="3">Sulfur metabolism; hydrogen sulfide biosynthesis; sulfite from sulfate: step 1/3.</text>
</comment>
<evidence type="ECO:0000256" key="14">
    <source>
        <dbReference type="ARBA" id="ARBA00022946"/>
    </source>
</evidence>
<feature type="domain" description="Sulphate adenylyltransferase catalytic" evidence="18">
    <location>
        <begin position="445"/>
        <end position="668"/>
    </location>
</feature>
<feature type="chain" id="PRO_5032351900" description="Inorganic diphosphatase" evidence="17">
    <location>
        <begin position="25"/>
        <end position="675"/>
    </location>
</feature>
<evidence type="ECO:0000256" key="11">
    <source>
        <dbReference type="ARBA" id="ARBA00022801"/>
    </source>
</evidence>
<dbReference type="GO" id="GO:0000103">
    <property type="term" value="P:sulfate assimilation"/>
    <property type="evidence" value="ECO:0007669"/>
    <property type="project" value="InterPro"/>
</dbReference>
<evidence type="ECO:0000256" key="4">
    <source>
        <dbReference type="ARBA" id="ARBA00006220"/>
    </source>
</evidence>
<comment type="catalytic activity">
    <reaction evidence="16">
        <text>sulfate + ATP + H(+) = adenosine 5'-phosphosulfate + diphosphate</text>
        <dbReference type="Rhea" id="RHEA:18133"/>
        <dbReference type="ChEBI" id="CHEBI:15378"/>
        <dbReference type="ChEBI" id="CHEBI:16189"/>
        <dbReference type="ChEBI" id="CHEBI:30616"/>
        <dbReference type="ChEBI" id="CHEBI:33019"/>
        <dbReference type="ChEBI" id="CHEBI:58243"/>
        <dbReference type="EC" id="2.7.7.4"/>
    </reaction>
</comment>
<keyword evidence="17" id="KW-0732">Signal</keyword>
<reference evidence="20" key="1">
    <citation type="submission" date="2021-02" db="EMBL/GenBank/DDBJ databases">
        <authorList>
            <person name="Dougan E. K."/>
            <person name="Rhodes N."/>
            <person name="Thang M."/>
            <person name="Chan C."/>
        </authorList>
    </citation>
    <scope>NUCLEOTIDE SEQUENCE</scope>
</reference>
<evidence type="ECO:0000256" key="10">
    <source>
        <dbReference type="ARBA" id="ARBA00022741"/>
    </source>
</evidence>
<evidence type="ECO:0008006" key="22">
    <source>
        <dbReference type="Google" id="ProtNLM"/>
    </source>
</evidence>
<dbReference type="SUPFAM" id="SSF50324">
    <property type="entry name" value="Inorganic pyrophosphatase"/>
    <property type="match status" value="1"/>
</dbReference>
<evidence type="ECO:0000313" key="21">
    <source>
        <dbReference type="Proteomes" id="UP000626109"/>
    </source>
</evidence>
<evidence type="ECO:0000256" key="7">
    <source>
        <dbReference type="ARBA" id="ARBA00022679"/>
    </source>
</evidence>
<dbReference type="Gene3D" id="3.10.400.10">
    <property type="entry name" value="Sulfate adenylyltransferase"/>
    <property type="match status" value="1"/>
</dbReference>
<dbReference type="GO" id="GO:0009507">
    <property type="term" value="C:chloroplast"/>
    <property type="evidence" value="ECO:0007669"/>
    <property type="project" value="UniProtKB-SubCell"/>
</dbReference>
<dbReference type="GO" id="GO:0004020">
    <property type="term" value="F:adenylylsulfate kinase activity"/>
    <property type="evidence" value="ECO:0007669"/>
    <property type="project" value="TreeGrafter"/>
</dbReference>
<evidence type="ECO:0000256" key="9">
    <source>
        <dbReference type="ARBA" id="ARBA00022723"/>
    </source>
</evidence>
<dbReference type="GO" id="GO:0004427">
    <property type="term" value="F:inorganic diphosphate phosphatase activity"/>
    <property type="evidence" value="ECO:0007669"/>
    <property type="project" value="InterPro"/>
</dbReference>
<dbReference type="InterPro" id="IPR024951">
    <property type="entry name" value="Sulfurylase_cat_dom"/>
</dbReference>
<dbReference type="InterPro" id="IPR025980">
    <property type="entry name" value="ATP-Sase_PUA-like_dom"/>
</dbReference>
<keyword evidence="14" id="KW-0809">Transit peptide</keyword>
<keyword evidence="7" id="KW-0808">Transferase</keyword>
<evidence type="ECO:0000256" key="2">
    <source>
        <dbReference type="ARBA" id="ARBA00004229"/>
    </source>
</evidence>
<evidence type="ECO:0000313" key="20">
    <source>
        <dbReference type="EMBL" id="CAE8735812.1"/>
    </source>
</evidence>
<feature type="signal peptide" evidence="17">
    <location>
        <begin position="1"/>
        <end position="24"/>
    </location>
</feature>
<dbReference type="FunFam" id="3.40.50.620:FF:000006">
    <property type="entry name" value="bifunctional 3'-phosphoadenosine 5'-phosphosulfate synthase 1"/>
    <property type="match status" value="1"/>
</dbReference>
<evidence type="ECO:0000256" key="13">
    <source>
        <dbReference type="ARBA" id="ARBA00022842"/>
    </source>
</evidence>
<keyword evidence="5" id="KW-0150">Chloroplast</keyword>
<evidence type="ECO:0000256" key="5">
    <source>
        <dbReference type="ARBA" id="ARBA00022528"/>
    </source>
</evidence>
<evidence type="ECO:0000256" key="6">
    <source>
        <dbReference type="ARBA" id="ARBA00022640"/>
    </source>
</evidence>
<evidence type="ECO:0000256" key="3">
    <source>
        <dbReference type="ARBA" id="ARBA00005048"/>
    </source>
</evidence>
<dbReference type="Proteomes" id="UP000626109">
    <property type="component" value="Unassembled WGS sequence"/>
</dbReference>
<dbReference type="PANTHER" id="PTHR11055">
    <property type="entry name" value="BIFUNCTIONAL 3'-PHOSPHOADENOSINE 5'-PHOSPHOSULFATE SYNTHASE"/>
    <property type="match status" value="1"/>
</dbReference>
<comment type="similarity">
    <text evidence="15">Belongs to the sulfate adenylyltransferase family.</text>
</comment>
<evidence type="ECO:0000256" key="1">
    <source>
        <dbReference type="ARBA" id="ARBA00001946"/>
    </source>
</evidence>
<dbReference type="InterPro" id="IPR015947">
    <property type="entry name" value="PUA-like_sf"/>
</dbReference>
<keyword evidence="11" id="KW-0378">Hydrolase</keyword>
<keyword evidence="8" id="KW-0548">Nucleotidyltransferase</keyword>
<comment type="cofactor">
    <cofactor evidence="1">
        <name>Mg(2+)</name>
        <dbReference type="ChEBI" id="CHEBI:18420"/>
    </cofactor>
</comment>
<keyword evidence="12" id="KW-0067">ATP-binding</keyword>
<dbReference type="InterPro" id="IPR008162">
    <property type="entry name" value="Pyrophosphatase"/>
</dbReference>
<dbReference type="FunFam" id="3.10.400.10:FF:000002">
    <property type="entry name" value="ATP sulfurylase 2"/>
    <property type="match status" value="1"/>
</dbReference>
<dbReference type="Gene3D" id="3.90.80.10">
    <property type="entry name" value="Inorganic pyrophosphatase"/>
    <property type="match status" value="1"/>
</dbReference>
<dbReference type="Gene3D" id="3.40.50.620">
    <property type="entry name" value="HUPs"/>
    <property type="match status" value="1"/>
</dbReference>
<dbReference type="AlphaFoldDB" id="A0A813LQK3"/>